<dbReference type="Proteomes" id="UP001596099">
    <property type="component" value="Unassembled WGS sequence"/>
</dbReference>
<keyword evidence="1" id="KW-1133">Transmembrane helix</keyword>
<feature type="transmembrane region" description="Helical" evidence="1">
    <location>
        <begin position="139"/>
        <end position="156"/>
    </location>
</feature>
<feature type="transmembrane region" description="Helical" evidence="1">
    <location>
        <begin position="96"/>
        <end position="118"/>
    </location>
</feature>
<evidence type="ECO:0000313" key="2">
    <source>
        <dbReference type="EMBL" id="MFC5973462.1"/>
    </source>
</evidence>
<gene>
    <name evidence="2" type="ORF">ACFPYI_19205</name>
</gene>
<sequence length="173" mass="18642">MLQNPFEFGFGYDGNAMACTLRRAARWSVGHLLSRDRSLSAAESGPDLPMVSIRRLSLVVFILLVMLTAGTAPVSAQEENPICTDDSNTLAGMIEGFIQITTALGVMGLLIVWQADSLMEMVMIGREQKASIRNHKRTALKSAGVLVCLGPLFTVAGTTMNLPIANCVDLIPF</sequence>
<organism evidence="2 3">
    <name type="scientific">Halomarina salina</name>
    <dbReference type="NCBI Taxonomy" id="1872699"/>
    <lineage>
        <taxon>Archaea</taxon>
        <taxon>Methanobacteriati</taxon>
        <taxon>Methanobacteriota</taxon>
        <taxon>Stenosarchaea group</taxon>
        <taxon>Halobacteria</taxon>
        <taxon>Halobacteriales</taxon>
        <taxon>Natronomonadaceae</taxon>
        <taxon>Halomarina</taxon>
    </lineage>
</organism>
<keyword evidence="1" id="KW-0812">Transmembrane</keyword>
<reference evidence="2 3" key="1">
    <citation type="journal article" date="2019" name="Int. J. Syst. Evol. Microbiol.">
        <title>The Global Catalogue of Microorganisms (GCM) 10K type strain sequencing project: providing services to taxonomists for standard genome sequencing and annotation.</title>
        <authorList>
            <consortium name="The Broad Institute Genomics Platform"/>
            <consortium name="The Broad Institute Genome Sequencing Center for Infectious Disease"/>
            <person name="Wu L."/>
            <person name="Ma J."/>
        </authorList>
    </citation>
    <scope>NUCLEOTIDE SEQUENCE [LARGE SCALE GENOMIC DNA]</scope>
    <source>
        <strain evidence="2 3">CGMCC 1.12543</strain>
    </source>
</reference>
<dbReference type="AlphaFoldDB" id="A0ABD5RSF3"/>
<proteinExistence type="predicted"/>
<comment type="caution">
    <text evidence="2">The sequence shown here is derived from an EMBL/GenBank/DDBJ whole genome shotgun (WGS) entry which is preliminary data.</text>
</comment>
<dbReference type="InterPro" id="IPR058291">
    <property type="entry name" value="DUF7985"/>
</dbReference>
<evidence type="ECO:0000256" key="1">
    <source>
        <dbReference type="SAM" id="Phobius"/>
    </source>
</evidence>
<dbReference type="RefSeq" id="WP_247418017.1">
    <property type="nucleotide sequence ID" value="NZ_JALLGW010000001.1"/>
</dbReference>
<protein>
    <submittedName>
        <fullName evidence="2">Uncharacterized protein</fullName>
    </submittedName>
</protein>
<dbReference type="Pfam" id="PF25946">
    <property type="entry name" value="DUF7985"/>
    <property type="match status" value="1"/>
</dbReference>
<keyword evidence="3" id="KW-1185">Reference proteome</keyword>
<keyword evidence="1" id="KW-0472">Membrane</keyword>
<accession>A0ABD5RSF3</accession>
<dbReference type="EMBL" id="JBHSQH010000001">
    <property type="protein sequence ID" value="MFC5973462.1"/>
    <property type="molecule type" value="Genomic_DNA"/>
</dbReference>
<feature type="transmembrane region" description="Helical" evidence="1">
    <location>
        <begin position="56"/>
        <end position="76"/>
    </location>
</feature>
<name>A0ABD5RSF3_9EURY</name>
<evidence type="ECO:0000313" key="3">
    <source>
        <dbReference type="Proteomes" id="UP001596099"/>
    </source>
</evidence>